<dbReference type="AlphaFoldDB" id="A0ABD1NXI5"/>
<name>A0ABD1NXI5_9LAMI</name>
<dbReference type="Proteomes" id="UP001604277">
    <property type="component" value="Unassembled WGS sequence"/>
</dbReference>
<protein>
    <submittedName>
        <fullName evidence="2">Nucleic acid binding</fullName>
    </submittedName>
</protein>
<feature type="compositionally biased region" description="Polar residues" evidence="1">
    <location>
        <begin position="154"/>
        <end position="171"/>
    </location>
</feature>
<accession>A0ABD1NXI5</accession>
<organism evidence="2 3">
    <name type="scientific">Forsythia ovata</name>
    <dbReference type="NCBI Taxonomy" id="205694"/>
    <lineage>
        <taxon>Eukaryota</taxon>
        <taxon>Viridiplantae</taxon>
        <taxon>Streptophyta</taxon>
        <taxon>Embryophyta</taxon>
        <taxon>Tracheophyta</taxon>
        <taxon>Spermatophyta</taxon>
        <taxon>Magnoliopsida</taxon>
        <taxon>eudicotyledons</taxon>
        <taxon>Gunneridae</taxon>
        <taxon>Pentapetalae</taxon>
        <taxon>asterids</taxon>
        <taxon>lamiids</taxon>
        <taxon>Lamiales</taxon>
        <taxon>Oleaceae</taxon>
        <taxon>Forsythieae</taxon>
        <taxon>Forsythia</taxon>
    </lineage>
</organism>
<dbReference type="EMBL" id="JBFOLJ010000072">
    <property type="protein sequence ID" value="KAL2456291.1"/>
    <property type="molecule type" value="Genomic_DNA"/>
</dbReference>
<evidence type="ECO:0000313" key="2">
    <source>
        <dbReference type="EMBL" id="KAL2456291.1"/>
    </source>
</evidence>
<keyword evidence="3" id="KW-1185">Reference proteome</keyword>
<evidence type="ECO:0000313" key="3">
    <source>
        <dbReference type="Proteomes" id="UP001604277"/>
    </source>
</evidence>
<sequence length="311" mass="34220">MVLDKDLSIKRSIFSRYKKLRKSASSEVVSDVTSILEGVLESFAQQIKANDSVDGSEDISSPPKYLGQYLGTRVPSQQGTSSVASGRDCPDKLSGIYLNTKGTDPIDGVELKSMNSQSGEPGDLSSSRTFMPRDLLNRHSFSPRTRTRTPLDFRSNSFNGISNSQQVEKSMSPNLNPSLPSLRSPAGPVNPSFESSKHNPPPPHPSASHVTWHSDGDPASMAIFPASEQLWLGSLGPDASEQFKSSSFPAFQVTKEELGLAQILLLLLLPNLLSLLKFQRVQNKVQLLAAGWEDFFRSSLPQRRVQILWYK</sequence>
<feature type="compositionally biased region" description="Polar residues" evidence="1">
    <location>
        <begin position="113"/>
        <end position="129"/>
    </location>
</feature>
<feature type="compositionally biased region" description="Low complexity" evidence="1">
    <location>
        <begin position="172"/>
        <end position="185"/>
    </location>
</feature>
<reference evidence="3" key="1">
    <citation type="submission" date="2024-07" db="EMBL/GenBank/DDBJ databases">
        <title>Two chromosome-level genome assemblies of Korean endemic species Abeliophyllum distichum and Forsythia ovata (Oleaceae).</title>
        <authorList>
            <person name="Jang H."/>
        </authorList>
    </citation>
    <scope>NUCLEOTIDE SEQUENCE [LARGE SCALE GENOMIC DNA]</scope>
</reference>
<comment type="caution">
    <text evidence="2">The sequence shown here is derived from an EMBL/GenBank/DDBJ whole genome shotgun (WGS) entry which is preliminary data.</text>
</comment>
<evidence type="ECO:0000256" key="1">
    <source>
        <dbReference type="SAM" id="MobiDB-lite"/>
    </source>
</evidence>
<gene>
    <name evidence="2" type="ORF">Fot_56959</name>
</gene>
<feature type="region of interest" description="Disordered" evidence="1">
    <location>
        <begin position="104"/>
        <end position="212"/>
    </location>
</feature>
<proteinExistence type="predicted"/>